<dbReference type="PANTHER" id="PTHR36766">
    <property type="entry name" value="PLANT BROAD-SPECTRUM MILDEW RESISTANCE PROTEIN RPW8"/>
    <property type="match status" value="1"/>
</dbReference>
<dbReference type="AlphaFoldDB" id="A0AA88D7G2"/>
<dbReference type="EMBL" id="BTGU01000025">
    <property type="protein sequence ID" value="GMN47290.1"/>
    <property type="molecule type" value="Genomic_DNA"/>
</dbReference>
<dbReference type="Gene3D" id="1.10.10.10">
    <property type="entry name" value="Winged helix-like DNA-binding domain superfamily/Winged helix DNA-binding domain"/>
    <property type="match status" value="1"/>
</dbReference>
<dbReference type="SMART" id="SM00369">
    <property type="entry name" value="LRR_TYP"/>
    <property type="match status" value="2"/>
</dbReference>
<dbReference type="InterPro" id="IPR003591">
    <property type="entry name" value="Leu-rich_rpt_typical-subtyp"/>
</dbReference>
<evidence type="ECO:0000259" key="8">
    <source>
        <dbReference type="Pfam" id="PF23559"/>
    </source>
</evidence>
<evidence type="ECO:0000259" key="10">
    <source>
        <dbReference type="Pfam" id="PF25019"/>
    </source>
</evidence>
<dbReference type="InterPro" id="IPR042197">
    <property type="entry name" value="Apaf_helical"/>
</dbReference>
<evidence type="ECO:0000259" key="6">
    <source>
        <dbReference type="Pfam" id="PF00931"/>
    </source>
</evidence>
<gene>
    <name evidence="11" type="ORF">TIFTF001_016452</name>
</gene>
<dbReference type="InterPro" id="IPR041118">
    <property type="entry name" value="Rx_N"/>
</dbReference>
<dbReference type="GO" id="GO:0006952">
    <property type="term" value="P:defense response"/>
    <property type="evidence" value="ECO:0007669"/>
    <property type="project" value="UniProtKB-KW"/>
</dbReference>
<keyword evidence="3" id="KW-0547">Nucleotide-binding</keyword>
<sequence>MAELVGGALLSGFLNTLFDRLASVDVINFFQRKKLISKLFSELKITLLSANVLLNDAEEKQLNDRNMKKWLDELKEVIYEADRVMDYVDYEALRGRFEGGESRSKASKFLNFVPTMFGAFDNRVKFDIEDILSRLKLLLDQKDVLGLRECVRNRSPQRLLAPLVEECDVCGREADKEAIVKLLLSDDVSGQRVSVIPIVGMGGIGKTTLARLVYRDSRVEEHFDLKAWVIVSEEFDVFRITRTLFETITCRKCDVEDLYQLQDELKKALMGKRFLFVLDDIWNENYNLWDLLKSPFQFGEHGSKIIMTTRSKIAASKMGNDQTYDLQTIPDDDCLQLFAKHVFNNEFDTQSGLKEIGTEIVKKCKGLPLAVKSIASVLRSELNPEEWRRILQSDIWELQFQDDHDTNILPALWLSYHFLPPHLKRCFAYLSIFPKGYEFHESEKEKVIWLWMAEGLLRPQSGKRIEDVGEEYLNALTSRSFFQRCSWNESTFFMHDLMHDLAMHISGEFRFISDGYNGFQHLSSKTCHLSYKKESEDLIELEGLLKTKCLRSFLALPLSYEYIESTITKNVTSEVLKRGGCLRVLSLSQSSITELPNAVGNLHHLRYLDLSWTKIKEVPSSISTLYNLQTLLLSGCKELTQLPTNMSSLTSLRHLDLSDVCLKEMPYQIFKMKNLQRLSDFVLGENDGSRIKELGALQHLHGSLCISGLEHIVDIADVLEANMKNKKHLSKLILRWDGETDDSLMEREVLNALQPHANLKELDIISYRGTTFANWVAHPSICDEFRGTSSTMPFQKLEKLSFSGMLRWENWSFTETDQEGVVFPRLKELELQCCWKLKAGLPAGYLPSLKRITIWFCNEMAAVFPTSQQIDSAYPSLESLFISACSRVESFSTTGLPANLKQLQIHGCKTLFANRGNWDLQRLSSLQSLQLTGCEEVVDSFPEEGMLPIGLTSLDMSSFPNLKGLNGKGFQQLTSLQQLTICSCKELQCLPEEGLPLSLSYLDISKCVRLNPRCQRGAGEDWPKISHIPRIFIDWKRV</sequence>
<organism evidence="11 12">
    <name type="scientific">Ficus carica</name>
    <name type="common">Common fig</name>
    <dbReference type="NCBI Taxonomy" id="3494"/>
    <lineage>
        <taxon>Eukaryota</taxon>
        <taxon>Viridiplantae</taxon>
        <taxon>Streptophyta</taxon>
        <taxon>Embryophyta</taxon>
        <taxon>Tracheophyta</taxon>
        <taxon>Spermatophyta</taxon>
        <taxon>Magnoliopsida</taxon>
        <taxon>eudicotyledons</taxon>
        <taxon>Gunneridae</taxon>
        <taxon>Pentapetalae</taxon>
        <taxon>rosids</taxon>
        <taxon>fabids</taxon>
        <taxon>Rosales</taxon>
        <taxon>Moraceae</taxon>
        <taxon>Ficeae</taxon>
        <taxon>Ficus</taxon>
    </lineage>
</organism>
<dbReference type="SUPFAM" id="SSF52540">
    <property type="entry name" value="P-loop containing nucleoside triphosphate hydrolases"/>
    <property type="match status" value="1"/>
</dbReference>
<feature type="domain" description="Disease resistance N-terminal" evidence="7">
    <location>
        <begin position="11"/>
        <end position="102"/>
    </location>
</feature>
<evidence type="ECO:0008006" key="13">
    <source>
        <dbReference type="Google" id="ProtNLM"/>
    </source>
</evidence>
<evidence type="ECO:0000313" key="12">
    <source>
        <dbReference type="Proteomes" id="UP001187192"/>
    </source>
</evidence>
<dbReference type="GO" id="GO:0051707">
    <property type="term" value="P:response to other organism"/>
    <property type="evidence" value="ECO:0007669"/>
    <property type="project" value="UniProtKB-ARBA"/>
</dbReference>
<feature type="domain" description="Disease resistance protein winged helix" evidence="8">
    <location>
        <begin position="432"/>
        <end position="502"/>
    </location>
</feature>
<dbReference type="SUPFAM" id="SSF52047">
    <property type="entry name" value="RNI-like"/>
    <property type="match status" value="1"/>
</dbReference>
<dbReference type="Gene3D" id="1.20.5.4130">
    <property type="match status" value="1"/>
</dbReference>
<evidence type="ECO:0000259" key="7">
    <source>
        <dbReference type="Pfam" id="PF18052"/>
    </source>
</evidence>
<evidence type="ECO:0000256" key="2">
    <source>
        <dbReference type="ARBA" id="ARBA00022737"/>
    </source>
</evidence>
<evidence type="ECO:0000256" key="4">
    <source>
        <dbReference type="ARBA" id="ARBA00022821"/>
    </source>
</evidence>
<name>A0AA88D7G2_FICCA</name>
<evidence type="ECO:0000313" key="11">
    <source>
        <dbReference type="EMBL" id="GMN47290.1"/>
    </source>
</evidence>
<keyword evidence="1" id="KW-0433">Leucine-rich repeat</keyword>
<feature type="domain" description="Zer-1-like leucine-rich repeats region" evidence="9">
    <location>
        <begin position="600"/>
        <end position="676"/>
    </location>
</feature>
<keyword evidence="5" id="KW-0067">ATP-binding</keyword>
<dbReference type="Gene3D" id="1.10.8.430">
    <property type="entry name" value="Helical domain of apoptotic protease-activating factors"/>
    <property type="match status" value="1"/>
</dbReference>
<dbReference type="GO" id="GO:0005524">
    <property type="term" value="F:ATP binding"/>
    <property type="evidence" value="ECO:0007669"/>
    <property type="project" value="UniProtKB-KW"/>
</dbReference>
<dbReference type="InterPro" id="IPR027417">
    <property type="entry name" value="P-loop_NTPase"/>
</dbReference>
<dbReference type="Pfam" id="PF25019">
    <property type="entry name" value="LRR_R13L1-DRL21"/>
    <property type="match status" value="1"/>
</dbReference>
<dbReference type="FunFam" id="1.10.10.10:FF:000322">
    <property type="entry name" value="Probable disease resistance protein At1g63360"/>
    <property type="match status" value="1"/>
</dbReference>
<feature type="domain" description="NB-ARC" evidence="6">
    <location>
        <begin position="173"/>
        <end position="346"/>
    </location>
</feature>
<keyword evidence="12" id="KW-1185">Reference proteome</keyword>
<dbReference type="Pfam" id="PF00931">
    <property type="entry name" value="NB-ARC"/>
    <property type="match status" value="1"/>
</dbReference>
<dbReference type="Gene3D" id="3.40.50.300">
    <property type="entry name" value="P-loop containing nucleotide triphosphate hydrolases"/>
    <property type="match status" value="1"/>
</dbReference>
<dbReference type="FunFam" id="3.40.50.300:FF:001091">
    <property type="entry name" value="Probable disease resistance protein At1g61300"/>
    <property type="match status" value="1"/>
</dbReference>
<dbReference type="GO" id="GO:0043531">
    <property type="term" value="F:ADP binding"/>
    <property type="evidence" value="ECO:0007669"/>
    <property type="project" value="InterPro"/>
</dbReference>
<protein>
    <recommendedName>
        <fullName evidence="13">Disease resistance RPP13-like protein 1</fullName>
    </recommendedName>
</protein>
<dbReference type="Pfam" id="PF23559">
    <property type="entry name" value="WHD_DRP"/>
    <property type="match status" value="1"/>
</dbReference>
<accession>A0AA88D7G2</accession>
<evidence type="ECO:0000256" key="5">
    <source>
        <dbReference type="ARBA" id="ARBA00022840"/>
    </source>
</evidence>
<dbReference type="Proteomes" id="UP001187192">
    <property type="component" value="Unassembled WGS sequence"/>
</dbReference>
<keyword evidence="2" id="KW-0677">Repeat</keyword>
<comment type="caution">
    <text evidence="11">The sequence shown here is derived from an EMBL/GenBank/DDBJ whole genome shotgun (WGS) entry which is preliminary data.</text>
</comment>
<dbReference type="Pfam" id="PF18052">
    <property type="entry name" value="Rx_N"/>
    <property type="match status" value="1"/>
</dbReference>
<dbReference type="SUPFAM" id="SSF52058">
    <property type="entry name" value="L domain-like"/>
    <property type="match status" value="1"/>
</dbReference>
<evidence type="ECO:0000256" key="1">
    <source>
        <dbReference type="ARBA" id="ARBA00022614"/>
    </source>
</evidence>
<feature type="domain" description="R13L1/DRL21-like LRR repeat region" evidence="10">
    <location>
        <begin position="691"/>
        <end position="834"/>
    </location>
</feature>
<dbReference type="Gene3D" id="3.80.10.10">
    <property type="entry name" value="Ribonuclease Inhibitor"/>
    <property type="match status" value="2"/>
</dbReference>
<dbReference type="PRINTS" id="PR00364">
    <property type="entry name" value="DISEASERSIST"/>
</dbReference>
<dbReference type="InterPro" id="IPR036388">
    <property type="entry name" value="WH-like_DNA-bd_sf"/>
</dbReference>
<dbReference type="InterPro" id="IPR002182">
    <property type="entry name" value="NB-ARC"/>
</dbReference>
<dbReference type="InterPro" id="IPR056789">
    <property type="entry name" value="LRR_R13L1-DRL21"/>
</dbReference>
<dbReference type="PANTHER" id="PTHR36766:SF51">
    <property type="entry name" value="DISEASE RESISTANCE RPP13-LIKE PROTEIN 1"/>
    <property type="match status" value="1"/>
</dbReference>
<reference evidence="11" key="1">
    <citation type="submission" date="2023-07" db="EMBL/GenBank/DDBJ databases">
        <title>draft genome sequence of fig (Ficus carica).</title>
        <authorList>
            <person name="Takahashi T."/>
            <person name="Nishimura K."/>
        </authorList>
    </citation>
    <scope>NUCLEOTIDE SEQUENCE</scope>
</reference>
<dbReference type="InterPro" id="IPR032675">
    <property type="entry name" value="LRR_dom_sf"/>
</dbReference>
<proteinExistence type="predicted"/>
<evidence type="ECO:0000256" key="3">
    <source>
        <dbReference type="ARBA" id="ARBA00022741"/>
    </source>
</evidence>
<keyword evidence="4" id="KW-0611">Plant defense</keyword>
<evidence type="ECO:0000259" key="9">
    <source>
        <dbReference type="Pfam" id="PF25013"/>
    </source>
</evidence>
<dbReference type="InterPro" id="IPR058922">
    <property type="entry name" value="WHD_DRP"/>
</dbReference>
<dbReference type="InterPro" id="IPR056845">
    <property type="entry name" value="LRR_Zer-1"/>
</dbReference>
<dbReference type="Pfam" id="PF25013">
    <property type="entry name" value="LRR_Zer-1"/>
    <property type="match status" value="1"/>
</dbReference>